<dbReference type="InterPro" id="IPR000527">
    <property type="entry name" value="Flag_Lring"/>
</dbReference>
<keyword evidence="9" id="KW-0282">Flagellum</keyword>
<gene>
    <name evidence="7" type="primary">flgH</name>
    <name evidence="9" type="ORF">IC63_08035</name>
</gene>
<evidence type="ECO:0000256" key="7">
    <source>
        <dbReference type="HAMAP-Rule" id="MF_00415"/>
    </source>
</evidence>
<feature type="signal peptide" evidence="8">
    <location>
        <begin position="1"/>
        <end position="20"/>
    </location>
</feature>
<dbReference type="RefSeq" id="WP_036718730.1">
    <property type="nucleotide sequence ID" value="NZ_JRKS01000019.1"/>
</dbReference>
<evidence type="ECO:0000256" key="3">
    <source>
        <dbReference type="ARBA" id="ARBA00022729"/>
    </source>
</evidence>
<dbReference type="PANTHER" id="PTHR34933">
    <property type="entry name" value="FLAGELLAR L-RING PROTEIN"/>
    <property type="match status" value="1"/>
</dbReference>
<dbReference type="AlphaFoldDB" id="A0A099FBL0"/>
<dbReference type="Proteomes" id="UP000029917">
    <property type="component" value="Unassembled WGS sequence"/>
</dbReference>
<dbReference type="PROSITE" id="PS51257">
    <property type="entry name" value="PROKAR_LIPOPROTEIN"/>
    <property type="match status" value="1"/>
</dbReference>
<sequence>MKTTRFTAGLALCLVLTATACGRVSEVGRTPKMTEPHATPEFQAMAEPVMPQPPGPVRPDSAASLWAGQQMSLVGDRRATARGDILTVVIEIDDKAEIQNSSGRSRASSESVGMPQMMGIPQRINEILPEGASMDELASAKGASTFKGSGNISRRDKMTLRVAATVIETLPNGVLSIQGSQEVRVNYEVRELTVSGFVRPSDISRENEVAYDRIAGARISYGGRGQISDVQQPRYGQQLADIVLPY</sequence>
<proteinExistence type="inferred from homology"/>
<accession>A0A099FBL0</accession>
<evidence type="ECO:0000256" key="4">
    <source>
        <dbReference type="ARBA" id="ARBA00023136"/>
    </source>
</evidence>
<comment type="caution">
    <text evidence="9">The sequence shown here is derived from an EMBL/GenBank/DDBJ whole genome shotgun (WGS) entry which is preliminary data.</text>
</comment>
<evidence type="ECO:0000256" key="6">
    <source>
        <dbReference type="ARBA" id="ARBA00023237"/>
    </source>
</evidence>
<dbReference type="Pfam" id="PF02107">
    <property type="entry name" value="FlgH"/>
    <property type="match status" value="1"/>
</dbReference>
<dbReference type="OrthoDB" id="9789227at2"/>
<evidence type="ECO:0000256" key="1">
    <source>
        <dbReference type="ARBA" id="ARBA00002591"/>
    </source>
</evidence>
<keyword evidence="9" id="KW-0966">Cell projection</keyword>
<protein>
    <recommendedName>
        <fullName evidence="7">Flagellar L-ring protein</fullName>
    </recommendedName>
    <alternativeName>
        <fullName evidence="7">Basal body L-ring protein</fullName>
    </alternativeName>
</protein>
<comment type="similarity">
    <text evidence="2 7">Belongs to the FlgH family.</text>
</comment>
<comment type="function">
    <text evidence="1 7">Assembles around the rod to form the L-ring and probably protects the motor/basal body from shearing forces during rotation.</text>
</comment>
<dbReference type="HAMAP" id="MF_00415">
    <property type="entry name" value="FlgH"/>
    <property type="match status" value="1"/>
</dbReference>
<dbReference type="GO" id="GO:0071973">
    <property type="term" value="P:bacterial-type flagellum-dependent cell motility"/>
    <property type="evidence" value="ECO:0007669"/>
    <property type="project" value="InterPro"/>
</dbReference>
<dbReference type="GO" id="GO:0009427">
    <property type="term" value="C:bacterial-type flagellum basal body, distal rod, L ring"/>
    <property type="evidence" value="ECO:0007669"/>
    <property type="project" value="InterPro"/>
</dbReference>
<keyword evidence="9" id="KW-0969">Cilium</keyword>
<dbReference type="PANTHER" id="PTHR34933:SF1">
    <property type="entry name" value="FLAGELLAR L-RING PROTEIN"/>
    <property type="match status" value="1"/>
</dbReference>
<organism evidence="9 10">
    <name type="scientific">Paracoccus sphaerophysae</name>
    <dbReference type="NCBI Taxonomy" id="690417"/>
    <lineage>
        <taxon>Bacteria</taxon>
        <taxon>Pseudomonadati</taxon>
        <taxon>Pseudomonadota</taxon>
        <taxon>Alphaproteobacteria</taxon>
        <taxon>Rhodobacterales</taxon>
        <taxon>Paracoccaceae</taxon>
        <taxon>Paracoccus</taxon>
    </lineage>
</organism>
<keyword evidence="10" id="KW-1185">Reference proteome</keyword>
<name>A0A099FBL0_9RHOB</name>
<feature type="chain" id="PRO_5008824450" description="Flagellar L-ring protein" evidence="8">
    <location>
        <begin position="21"/>
        <end position="246"/>
    </location>
</feature>
<comment type="subcellular location">
    <subcellularLocation>
        <location evidence="7">Cell outer membrane</location>
        <topology evidence="7">Lipid-anchor</topology>
    </subcellularLocation>
    <subcellularLocation>
        <location evidence="7">Bacterial flagellum basal body</location>
    </subcellularLocation>
</comment>
<evidence type="ECO:0000256" key="2">
    <source>
        <dbReference type="ARBA" id="ARBA00006929"/>
    </source>
</evidence>
<evidence type="ECO:0000313" key="10">
    <source>
        <dbReference type="Proteomes" id="UP000029917"/>
    </source>
</evidence>
<reference evidence="9 10" key="1">
    <citation type="submission" date="2014-09" db="EMBL/GenBank/DDBJ databases">
        <authorList>
            <person name="McGinnis J.M."/>
            <person name="Wolfgang W.J."/>
        </authorList>
    </citation>
    <scope>NUCLEOTIDE SEQUENCE [LARGE SCALE GENOMIC DNA]</scope>
    <source>
        <strain evidence="9 10">HAMBI 3106</strain>
    </source>
</reference>
<dbReference type="STRING" id="690417.IC63_08035"/>
<dbReference type="GO" id="GO:0003774">
    <property type="term" value="F:cytoskeletal motor activity"/>
    <property type="evidence" value="ECO:0007669"/>
    <property type="project" value="InterPro"/>
</dbReference>
<dbReference type="PRINTS" id="PR01008">
    <property type="entry name" value="FLGLRINGFLGH"/>
</dbReference>
<keyword evidence="4 7" id="KW-0472">Membrane</keyword>
<keyword evidence="6 7" id="KW-0998">Cell outer membrane</keyword>
<keyword evidence="5 7" id="KW-0975">Bacterial flagellum</keyword>
<keyword evidence="7" id="KW-0449">Lipoprotein</keyword>
<reference evidence="9 10" key="2">
    <citation type="submission" date="2014-10" db="EMBL/GenBank/DDBJ databases">
        <title>Paracoccus sanguinis sp. nov., isolated from clinical specimens of New York State patients.</title>
        <authorList>
            <person name="Mingle L.A."/>
            <person name="Cole J.A."/>
            <person name="Lapierre P."/>
            <person name="Musser K.A."/>
        </authorList>
    </citation>
    <scope>NUCLEOTIDE SEQUENCE [LARGE SCALE GENOMIC DNA]</scope>
    <source>
        <strain evidence="9 10">HAMBI 3106</strain>
    </source>
</reference>
<keyword evidence="3 7" id="KW-0732">Signal</keyword>
<dbReference type="GO" id="GO:0009279">
    <property type="term" value="C:cell outer membrane"/>
    <property type="evidence" value="ECO:0007669"/>
    <property type="project" value="UniProtKB-SubCell"/>
</dbReference>
<dbReference type="NCBIfam" id="NF001305">
    <property type="entry name" value="PRK00249.1-5"/>
    <property type="match status" value="1"/>
</dbReference>
<evidence type="ECO:0000313" key="9">
    <source>
        <dbReference type="EMBL" id="KGJ07566.1"/>
    </source>
</evidence>
<dbReference type="EMBL" id="JRKS01000019">
    <property type="protein sequence ID" value="KGJ07566.1"/>
    <property type="molecule type" value="Genomic_DNA"/>
</dbReference>
<evidence type="ECO:0000256" key="8">
    <source>
        <dbReference type="SAM" id="SignalP"/>
    </source>
</evidence>
<comment type="subunit">
    <text evidence="7">The basal body constitutes a major portion of the flagellar organelle and consists of four rings (L,P,S, and M) mounted on a central rod.</text>
</comment>
<evidence type="ECO:0000256" key="5">
    <source>
        <dbReference type="ARBA" id="ARBA00023143"/>
    </source>
</evidence>